<name>A0ABS8GCJ8_9ALTE</name>
<feature type="chain" id="PRO_5045483102" evidence="1">
    <location>
        <begin position="19"/>
        <end position="229"/>
    </location>
</feature>
<evidence type="ECO:0000256" key="1">
    <source>
        <dbReference type="SAM" id="SignalP"/>
    </source>
</evidence>
<gene>
    <name evidence="2" type="ORF">LJ739_18605</name>
</gene>
<protein>
    <submittedName>
        <fullName evidence="2">Uncharacterized protein</fullName>
    </submittedName>
</protein>
<accession>A0ABS8GCJ8</accession>
<keyword evidence="1" id="KW-0732">Signal</keyword>
<reference evidence="2 3" key="1">
    <citation type="submission" date="2021-10" db="EMBL/GenBank/DDBJ databases">
        <title>Draft genome of Aestuariibacter halophilus JC2043.</title>
        <authorList>
            <person name="Emsley S.A."/>
            <person name="Pfannmuller K.M."/>
            <person name="Ushijima B."/>
            <person name="Saw J.H."/>
            <person name="Videau P."/>
        </authorList>
    </citation>
    <scope>NUCLEOTIDE SEQUENCE [LARGE SCALE GENOMIC DNA]</scope>
    <source>
        <strain evidence="2 3">JC2043</strain>
    </source>
</reference>
<comment type="caution">
    <text evidence="2">The sequence shown here is derived from an EMBL/GenBank/DDBJ whole genome shotgun (WGS) entry which is preliminary data.</text>
</comment>
<evidence type="ECO:0000313" key="3">
    <source>
        <dbReference type="Proteomes" id="UP001520878"/>
    </source>
</evidence>
<evidence type="ECO:0000313" key="2">
    <source>
        <dbReference type="EMBL" id="MCC2618275.1"/>
    </source>
</evidence>
<organism evidence="2 3">
    <name type="scientific">Fluctibacter halophilus</name>
    <dbReference type="NCBI Taxonomy" id="226011"/>
    <lineage>
        <taxon>Bacteria</taxon>
        <taxon>Pseudomonadati</taxon>
        <taxon>Pseudomonadota</taxon>
        <taxon>Gammaproteobacteria</taxon>
        <taxon>Alteromonadales</taxon>
        <taxon>Alteromonadaceae</taxon>
        <taxon>Fluctibacter</taxon>
    </lineage>
</organism>
<sequence>MRPLIVVVCLSLSALCSAAQPEALPSSLTLSYVNHPAITGRFIPLIREAYRRLDIDVTFVEQPSARNLMFADKGIVDGDVAYSDLLFKEYTSLIPVGPSLTDVTFLLLCHGELPCNRELLFQAGETFVLTAASMDGMQRLYADVIRADLYTINHLSRIPELVSDGRFHYGIYVVTPQTSHLLDSLNVASVELHTTYTHHLLNIKHAALATRVAPILEQLLGQQSDPSGE</sequence>
<dbReference type="RefSeq" id="WP_229163035.1">
    <property type="nucleotide sequence ID" value="NZ_JAJEWP010000009.1"/>
</dbReference>
<feature type="signal peptide" evidence="1">
    <location>
        <begin position="1"/>
        <end position="18"/>
    </location>
</feature>
<dbReference type="EMBL" id="JAJEWP010000009">
    <property type="protein sequence ID" value="MCC2618275.1"/>
    <property type="molecule type" value="Genomic_DNA"/>
</dbReference>
<proteinExistence type="predicted"/>
<dbReference type="Proteomes" id="UP001520878">
    <property type="component" value="Unassembled WGS sequence"/>
</dbReference>
<keyword evidence="3" id="KW-1185">Reference proteome</keyword>